<feature type="binding site" evidence="9">
    <location>
        <position position="45"/>
    </location>
    <ligand>
        <name>S-adenosyl-L-methionine</name>
        <dbReference type="ChEBI" id="CHEBI:59789"/>
    </ligand>
</feature>
<dbReference type="GO" id="GO:0005737">
    <property type="term" value="C:cytoplasm"/>
    <property type="evidence" value="ECO:0007669"/>
    <property type="project" value="UniProtKB-SubCell"/>
</dbReference>
<evidence type="ECO:0000313" key="10">
    <source>
        <dbReference type="EMBL" id="PSW14741.1"/>
    </source>
</evidence>
<protein>
    <recommendedName>
        <fullName evidence="4 9">Thiopurine S-methyltransferase</fullName>
        <ecNumber evidence="4 9">2.1.1.67</ecNumber>
    </recommendedName>
    <alternativeName>
        <fullName evidence="9">Thiopurine methyltransferase</fullName>
    </alternativeName>
</protein>
<name>A0A2T3NID6_9GAMM</name>
<dbReference type="EC" id="2.1.1.67" evidence="4 9"/>
<evidence type="ECO:0000256" key="6">
    <source>
        <dbReference type="ARBA" id="ARBA00022603"/>
    </source>
</evidence>
<proteinExistence type="inferred from homology"/>
<evidence type="ECO:0000256" key="9">
    <source>
        <dbReference type="HAMAP-Rule" id="MF_00812"/>
    </source>
</evidence>
<dbReference type="HAMAP" id="MF_00812">
    <property type="entry name" value="Thiopur_methtran"/>
    <property type="match status" value="1"/>
</dbReference>
<dbReference type="InterPro" id="IPR022474">
    <property type="entry name" value="Thiopur_S-MeTfrase_Se/Te_detox"/>
</dbReference>
<feature type="binding site" evidence="9">
    <location>
        <position position="66"/>
    </location>
    <ligand>
        <name>S-adenosyl-L-methionine</name>
        <dbReference type="ChEBI" id="CHEBI:59789"/>
    </ligand>
</feature>
<dbReference type="PROSITE" id="PS51585">
    <property type="entry name" value="SAM_MT_TPMT"/>
    <property type="match status" value="1"/>
</dbReference>
<dbReference type="FunFam" id="3.40.50.150:FF:000101">
    <property type="entry name" value="Thiopurine S-methyltransferase"/>
    <property type="match status" value="1"/>
</dbReference>
<dbReference type="AlphaFoldDB" id="A0A2T3NID6"/>
<evidence type="ECO:0000256" key="3">
    <source>
        <dbReference type="ARBA" id="ARBA00008145"/>
    </source>
</evidence>
<accession>A0A2T3NID6</accession>
<keyword evidence="5 9" id="KW-0963">Cytoplasm</keyword>
<dbReference type="PANTHER" id="PTHR10259:SF11">
    <property type="entry name" value="THIOPURINE S-METHYLTRANSFERASE"/>
    <property type="match status" value="1"/>
</dbReference>
<dbReference type="GO" id="GO:0008119">
    <property type="term" value="F:thiopurine S-methyltransferase activity"/>
    <property type="evidence" value="ECO:0007669"/>
    <property type="project" value="UniProtKB-UniRule"/>
</dbReference>
<dbReference type="InterPro" id="IPR025835">
    <property type="entry name" value="Thiopurine_S-MeTrfase"/>
</dbReference>
<dbReference type="PIRSF" id="PIRSF023956">
    <property type="entry name" value="Thiopurine_S-methyltransferase"/>
    <property type="match status" value="1"/>
</dbReference>
<dbReference type="SUPFAM" id="SSF53335">
    <property type="entry name" value="S-adenosyl-L-methionine-dependent methyltransferases"/>
    <property type="match status" value="1"/>
</dbReference>
<evidence type="ECO:0000313" key="11">
    <source>
        <dbReference type="Proteomes" id="UP000241771"/>
    </source>
</evidence>
<evidence type="ECO:0000256" key="1">
    <source>
        <dbReference type="ARBA" id="ARBA00000903"/>
    </source>
</evidence>
<organism evidence="10 11">
    <name type="scientific">Photobacterium sanctipauli</name>
    <dbReference type="NCBI Taxonomy" id="1342794"/>
    <lineage>
        <taxon>Bacteria</taxon>
        <taxon>Pseudomonadati</taxon>
        <taxon>Pseudomonadota</taxon>
        <taxon>Gammaproteobacteria</taxon>
        <taxon>Vibrionales</taxon>
        <taxon>Vibrionaceae</taxon>
        <taxon>Photobacterium</taxon>
    </lineage>
</organism>
<dbReference type="GO" id="GO:0032259">
    <property type="term" value="P:methylation"/>
    <property type="evidence" value="ECO:0007669"/>
    <property type="project" value="UniProtKB-KW"/>
</dbReference>
<dbReference type="PANTHER" id="PTHR10259">
    <property type="entry name" value="THIOPURINE S-METHYLTRANSFERASE"/>
    <property type="match status" value="1"/>
</dbReference>
<dbReference type="InterPro" id="IPR008854">
    <property type="entry name" value="TPMT"/>
</dbReference>
<dbReference type="NCBIfam" id="TIGR03840">
    <property type="entry name" value="TMPT_Se_Te"/>
    <property type="match status" value="1"/>
</dbReference>
<feature type="binding site" evidence="9">
    <location>
        <position position="121"/>
    </location>
    <ligand>
        <name>S-adenosyl-L-methionine</name>
        <dbReference type="ChEBI" id="CHEBI:59789"/>
    </ligand>
</feature>
<dbReference type="InterPro" id="IPR029063">
    <property type="entry name" value="SAM-dependent_MTases_sf"/>
</dbReference>
<comment type="caution">
    <text evidence="10">The sequence shown here is derived from an EMBL/GenBank/DDBJ whole genome shotgun (WGS) entry which is preliminary data.</text>
</comment>
<evidence type="ECO:0000256" key="5">
    <source>
        <dbReference type="ARBA" id="ARBA00022490"/>
    </source>
</evidence>
<keyword evidence="7 9" id="KW-0808">Transferase</keyword>
<evidence type="ECO:0000256" key="8">
    <source>
        <dbReference type="ARBA" id="ARBA00022691"/>
    </source>
</evidence>
<feature type="binding site" evidence="9">
    <location>
        <position position="10"/>
    </location>
    <ligand>
        <name>S-adenosyl-L-methionine</name>
        <dbReference type="ChEBI" id="CHEBI:59789"/>
    </ligand>
</feature>
<comment type="catalytic activity">
    <reaction evidence="1 9">
        <text>S-adenosyl-L-methionine + a thiopurine = S-adenosyl-L-homocysteine + a thiopurine S-methylether.</text>
        <dbReference type="EC" id="2.1.1.67"/>
    </reaction>
</comment>
<dbReference type="CDD" id="cd02440">
    <property type="entry name" value="AdoMet_MTases"/>
    <property type="match status" value="1"/>
</dbReference>
<dbReference type="EMBL" id="PYMA01000018">
    <property type="protein sequence ID" value="PSW14741.1"/>
    <property type="molecule type" value="Genomic_DNA"/>
</dbReference>
<keyword evidence="6 9" id="KW-0489">Methyltransferase</keyword>
<evidence type="ECO:0000256" key="4">
    <source>
        <dbReference type="ARBA" id="ARBA00011905"/>
    </source>
</evidence>
<dbReference type="GO" id="GO:0010038">
    <property type="term" value="P:response to metal ion"/>
    <property type="evidence" value="ECO:0007669"/>
    <property type="project" value="InterPro"/>
</dbReference>
<dbReference type="Proteomes" id="UP000241771">
    <property type="component" value="Unassembled WGS sequence"/>
</dbReference>
<dbReference type="Gene3D" id="3.40.50.150">
    <property type="entry name" value="Vaccinia Virus protein VP39"/>
    <property type="match status" value="1"/>
</dbReference>
<keyword evidence="8 9" id="KW-0949">S-adenosyl-L-methionine</keyword>
<reference evidence="10 11" key="1">
    <citation type="submission" date="2018-01" db="EMBL/GenBank/DDBJ databases">
        <title>Whole genome sequencing of Histamine producing bacteria.</title>
        <authorList>
            <person name="Butler K."/>
        </authorList>
    </citation>
    <scope>NUCLEOTIDE SEQUENCE [LARGE SCALE GENOMIC DNA]</scope>
    <source>
        <strain evidence="10 11">DSM 100436</strain>
    </source>
</reference>
<keyword evidence="11" id="KW-1185">Reference proteome</keyword>
<dbReference type="Pfam" id="PF05724">
    <property type="entry name" value="TPMT"/>
    <property type="match status" value="1"/>
</dbReference>
<dbReference type="NCBIfam" id="NF009732">
    <property type="entry name" value="PRK13255.1"/>
    <property type="match status" value="1"/>
</dbReference>
<dbReference type="RefSeq" id="WP_107272466.1">
    <property type="nucleotide sequence ID" value="NZ_PYMA01000018.1"/>
</dbReference>
<evidence type="ECO:0000256" key="7">
    <source>
        <dbReference type="ARBA" id="ARBA00022679"/>
    </source>
</evidence>
<comment type="subcellular location">
    <subcellularLocation>
        <location evidence="2 9">Cytoplasm</location>
    </subcellularLocation>
</comment>
<evidence type="ECO:0000256" key="2">
    <source>
        <dbReference type="ARBA" id="ARBA00004496"/>
    </source>
</evidence>
<comment type="similarity">
    <text evidence="3 9">Belongs to the class I-like SAM-binding methyltransferase superfamily. TPMT family.</text>
</comment>
<sequence length="213" mass="24394">MDAEFWHSRWAENRIGFHLDDTNPILVKHWPAISHSREDVVLVPMCGKSVDLTWLAEKHNKVVGVELSDIAVRAFFAEHFYTPMVTSLGGSQTLYEFDEISIYCGDFFATNIDPVDVVYDRAALIAMPQDMRQQYADKLLSLVKPGGRILLVTLDYPQHEMDGPPFSVTQQEVEALFSQCKVTHLDRDDADETHPRRKRGLTRFAEEVWLIEA</sequence>
<gene>
    <name evidence="9" type="primary">tpm</name>
    <name evidence="10" type="ORF">C9I98_21385</name>
</gene>